<organism evidence="1 2">
    <name type="scientific">Brassica cretica</name>
    <name type="common">Mustard</name>
    <dbReference type="NCBI Taxonomy" id="69181"/>
    <lineage>
        <taxon>Eukaryota</taxon>
        <taxon>Viridiplantae</taxon>
        <taxon>Streptophyta</taxon>
        <taxon>Embryophyta</taxon>
        <taxon>Tracheophyta</taxon>
        <taxon>Spermatophyta</taxon>
        <taxon>Magnoliopsida</taxon>
        <taxon>eudicotyledons</taxon>
        <taxon>Gunneridae</taxon>
        <taxon>Pentapetalae</taxon>
        <taxon>rosids</taxon>
        <taxon>malvids</taxon>
        <taxon>Brassicales</taxon>
        <taxon>Brassicaceae</taxon>
        <taxon>Brassiceae</taxon>
        <taxon>Brassica</taxon>
    </lineage>
</organism>
<dbReference type="Proteomes" id="UP000712600">
    <property type="component" value="Unassembled WGS sequence"/>
</dbReference>
<protein>
    <submittedName>
        <fullName evidence="1">Uncharacterized protein</fullName>
    </submittedName>
</protein>
<proteinExistence type="predicted"/>
<evidence type="ECO:0000313" key="1">
    <source>
        <dbReference type="EMBL" id="KAF3535394.1"/>
    </source>
</evidence>
<gene>
    <name evidence="1" type="ORF">F2Q69_00023148</name>
</gene>
<comment type="caution">
    <text evidence="1">The sequence shown here is derived from an EMBL/GenBank/DDBJ whole genome shotgun (WGS) entry which is preliminary data.</text>
</comment>
<dbReference type="AlphaFoldDB" id="A0A8S9QAT8"/>
<sequence length="179" mass="19785">MAETSSLDGSTRVAGHWSTSKGILIWVSNGNYDRDETTNSSVEARKRKLRGFRDKASLINPIRHWAESWIVRSISPLGELDEASPTRPMATWSGQFNSPLGELDGPCPLARWRVGLTSRWFVSKVVARSIDWGLGTSIDTLVETSTDYSIGKSIDAFGQALMHRLNVLTKLPRSALALL</sequence>
<accession>A0A8S9QAT8</accession>
<reference evidence="1" key="1">
    <citation type="submission" date="2019-12" db="EMBL/GenBank/DDBJ databases">
        <title>Genome sequencing and annotation of Brassica cretica.</title>
        <authorList>
            <person name="Studholme D.J."/>
            <person name="Sarris P."/>
        </authorList>
    </citation>
    <scope>NUCLEOTIDE SEQUENCE</scope>
    <source>
        <strain evidence="1">PFS-109/04</strain>
        <tissue evidence="1">Leaf</tissue>
    </source>
</reference>
<evidence type="ECO:0000313" key="2">
    <source>
        <dbReference type="Proteomes" id="UP000712600"/>
    </source>
</evidence>
<name>A0A8S9QAT8_BRACR</name>
<dbReference type="EMBL" id="QGKX02001290">
    <property type="protein sequence ID" value="KAF3535394.1"/>
    <property type="molecule type" value="Genomic_DNA"/>
</dbReference>